<organism evidence="1 2">
    <name type="scientific">Variovorax boronicumulans</name>
    <dbReference type="NCBI Taxonomy" id="436515"/>
    <lineage>
        <taxon>Bacteria</taxon>
        <taxon>Pseudomonadati</taxon>
        <taxon>Pseudomonadota</taxon>
        <taxon>Betaproteobacteria</taxon>
        <taxon>Burkholderiales</taxon>
        <taxon>Comamonadaceae</taxon>
        <taxon>Variovorax</taxon>
    </lineage>
</organism>
<dbReference type="PIRSF" id="PIRSF008502">
    <property type="entry name" value="UCP008502"/>
    <property type="match status" value="1"/>
</dbReference>
<accession>A0AAW8D9R7</accession>
<dbReference type="SUPFAM" id="SSF160379">
    <property type="entry name" value="SP0830-like"/>
    <property type="match status" value="1"/>
</dbReference>
<dbReference type="EMBL" id="JAUSRD010000023">
    <property type="protein sequence ID" value="MDP9897034.1"/>
    <property type="molecule type" value="Genomic_DNA"/>
</dbReference>
<evidence type="ECO:0000313" key="1">
    <source>
        <dbReference type="EMBL" id="MDP9897034.1"/>
    </source>
</evidence>
<dbReference type="Gene3D" id="3.30.70.1260">
    <property type="entry name" value="bacterial protein sp0830 like"/>
    <property type="match status" value="1"/>
</dbReference>
<dbReference type="PANTHER" id="PTHR36439">
    <property type="entry name" value="BLL4334 PROTEIN"/>
    <property type="match status" value="1"/>
</dbReference>
<comment type="caution">
    <text evidence="1">The sequence shown here is derived from an EMBL/GenBank/DDBJ whole genome shotgun (WGS) entry which is preliminary data.</text>
</comment>
<proteinExistence type="predicted"/>
<reference evidence="1" key="1">
    <citation type="submission" date="2023-07" db="EMBL/GenBank/DDBJ databases">
        <title>Sorghum-associated microbial communities from plants grown in Nebraska, USA.</title>
        <authorList>
            <person name="Schachtman D."/>
        </authorList>
    </citation>
    <scope>NUCLEOTIDE SEQUENCE</scope>
    <source>
        <strain evidence="1">DS3754</strain>
    </source>
</reference>
<gene>
    <name evidence="1" type="ORF">J2W31_006176</name>
</gene>
<dbReference type="PANTHER" id="PTHR36439:SF1">
    <property type="entry name" value="DUF1697 DOMAIN-CONTAINING PROTEIN"/>
    <property type="match status" value="1"/>
</dbReference>
<dbReference type="Pfam" id="PF08002">
    <property type="entry name" value="DUF1697"/>
    <property type="match status" value="1"/>
</dbReference>
<protein>
    <submittedName>
        <fullName evidence="1">Uncharacterized protein (DUF1697 family)</fullName>
    </submittedName>
</protein>
<sequence length="190" mass="21185">MASPKKEKKTATTAATRRVALLRGVNVNGITIKSADLKALFIELGFDAVRTVLASGNVLFDTDERDAGALRTRIEQALRKRFDYDAWIVLLTQKQVADMAAAYPFERIDEERHPYLVFGSDPAVLDEVMEKAGTVDPKLERLKQGKGVLYWQCPRGESTDTPVAKLLAKTRYKSSTTARNLRTVEKLIAD</sequence>
<dbReference type="AlphaFoldDB" id="A0AAW8D9R7"/>
<dbReference type="InterPro" id="IPR012545">
    <property type="entry name" value="DUF1697"/>
</dbReference>
<dbReference type="Proteomes" id="UP001242045">
    <property type="component" value="Unassembled WGS sequence"/>
</dbReference>
<name>A0AAW8D9R7_9BURK</name>
<evidence type="ECO:0000313" key="2">
    <source>
        <dbReference type="Proteomes" id="UP001242045"/>
    </source>
</evidence>
<dbReference type="RefSeq" id="WP_307687103.1">
    <property type="nucleotide sequence ID" value="NZ_JAUSRD010000023.1"/>
</dbReference>
<dbReference type="Gene3D" id="3.30.70.1280">
    <property type="entry name" value="SP0830-like domains"/>
    <property type="match status" value="1"/>
</dbReference>